<dbReference type="EC" id="1.14.19.-" evidence="3"/>
<keyword evidence="1" id="KW-0812">Transmembrane</keyword>
<evidence type="ECO:0000256" key="1">
    <source>
        <dbReference type="SAM" id="Phobius"/>
    </source>
</evidence>
<reference evidence="3" key="1">
    <citation type="submission" date="2023-03" db="EMBL/GenBank/DDBJ databases">
        <title>Chitinimonas shenzhenensis gen. nov., sp. nov., a novel member of family Burkholderiaceae isolated from activated sludge collected in Shen Zhen, China.</title>
        <authorList>
            <person name="Wang X."/>
        </authorList>
    </citation>
    <scope>NUCLEOTIDE SEQUENCE</scope>
    <source>
        <strain evidence="3">DQS-5</strain>
    </source>
</reference>
<name>A0ABT7DZM6_9NEIS</name>
<dbReference type="Proteomes" id="UP001172778">
    <property type="component" value="Unassembled WGS sequence"/>
</dbReference>
<dbReference type="Pfam" id="PF00487">
    <property type="entry name" value="FA_desaturase"/>
    <property type="match status" value="1"/>
</dbReference>
<feature type="transmembrane region" description="Helical" evidence="1">
    <location>
        <begin position="75"/>
        <end position="95"/>
    </location>
</feature>
<keyword evidence="1" id="KW-0472">Membrane</keyword>
<keyword evidence="1" id="KW-1133">Transmembrane helix</keyword>
<keyword evidence="4" id="KW-1185">Reference proteome</keyword>
<dbReference type="RefSeq" id="WP_284101813.1">
    <property type="nucleotide sequence ID" value="NZ_JARRAF010000020.1"/>
</dbReference>
<comment type="caution">
    <text evidence="3">The sequence shown here is derived from an EMBL/GenBank/DDBJ whole genome shotgun (WGS) entry which is preliminary data.</text>
</comment>
<protein>
    <submittedName>
        <fullName evidence="3">Fatty acid desaturase</fullName>
        <ecNumber evidence="3">1.14.19.-</ecNumber>
    </submittedName>
</protein>
<dbReference type="CDD" id="cd01060">
    <property type="entry name" value="Membrane-FADS-like"/>
    <property type="match status" value="1"/>
</dbReference>
<evidence type="ECO:0000259" key="2">
    <source>
        <dbReference type="Pfam" id="PF00487"/>
    </source>
</evidence>
<feature type="transmembrane region" description="Helical" evidence="1">
    <location>
        <begin position="127"/>
        <end position="153"/>
    </location>
</feature>
<keyword evidence="3" id="KW-0560">Oxidoreductase</keyword>
<organism evidence="3 4">
    <name type="scientific">Parachitinimonas caeni</name>
    <dbReference type="NCBI Taxonomy" id="3031301"/>
    <lineage>
        <taxon>Bacteria</taxon>
        <taxon>Pseudomonadati</taxon>
        <taxon>Pseudomonadota</taxon>
        <taxon>Betaproteobacteria</taxon>
        <taxon>Neisseriales</taxon>
        <taxon>Chitinibacteraceae</taxon>
        <taxon>Parachitinimonas</taxon>
    </lineage>
</organism>
<dbReference type="EMBL" id="JARRAF010000020">
    <property type="protein sequence ID" value="MDK2125503.1"/>
    <property type="molecule type" value="Genomic_DNA"/>
</dbReference>
<feature type="domain" description="Fatty acid desaturase" evidence="2">
    <location>
        <begin position="40"/>
        <end position="277"/>
    </location>
</feature>
<sequence length="310" mass="35697">MPFTPQSGGSPRYGRMNLAIALAQILAWAGTLTALSIVQNWPVRILLIVFFSLMMQGVFSLMHEAIHGQGHPDRRLNQAIGLLTGVLFGTAYTLFRVNHEGHHVRNRTPAELSEFILPGEVAWKKVVLYYFAVLGGIWLGSVIASLFIPWLPYSARHRLARPRQSMDGYALSFAQFSPSDWTTFRLDSLCLWLFWGGIVSFGPWPVWQLMMAYAAFGFSWSSLQWVYHLRTPLHPIEGAYDLRAPAPIRWLMLNFCYNLSHHRQPRRPWQELPSISRPGETQPLWYRYLGIFRPPVALPQDLRALEKRYF</sequence>
<evidence type="ECO:0000313" key="3">
    <source>
        <dbReference type="EMBL" id="MDK2125503.1"/>
    </source>
</evidence>
<evidence type="ECO:0000313" key="4">
    <source>
        <dbReference type="Proteomes" id="UP001172778"/>
    </source>
</evidence>
<dbReference type="GO" id="GO:0016491">
    <property type="term" value="F:oxidoreductase activity"/>
    <property type="evidence" value="ECO:0007669"/>
    <property type="project" value="UniProtKB-KW"/>
</dbReference>
<feature type="transmembrane region" description="Helical" evidence="1">
    <location>
        <begin position="210"/>
        <end position="227"/>
    </location>
</feature>
<gene>
    <name evidence="3" type="ORF">PZA18_15725</name>
</gene>
<feature type="transmembrane region" description="Helical" evidence="1">
    <location>
        <begin position="44"/>
        <end position="63"/>
    </location>
</feature>
<accession>A0ABT7DZM6</accession>
<proteinExistence type="predicted"/>
<dbReference type="InterPro" id="IPR005804">
    <property type="entry name" value="FA_desaturase_dom"/>
</dbReference>